<name>A0A9X2YVS6_9FLAO</name>
<organism evidence="2 3">
    <name type="scientific">Flavobacterium shii</name>
    <dbReference type="NCBI Taxonomy" id="2987687"/>
    <lineage>
        <taxon>Bacteria</taxon>
        <taxon>Pseudomonadati</taxon>
        <taxon>Bacteroidota</taxon>
        <taxon>Flavobacteriia</taxon>
        <taxon>Flavobacteriales</taxon>
        <taxon>Flavobacteriaceae</taxon>
        <taxon>Flavobacterium</taxon>
    </lineage>
</organism>
<sequence length="306" mass="34059">MKKFFYIVILLFLGILEASAQQESQYSQYMYNTMTFNPGYTGSREVVSAMGLYRTQWVGLEGAPKTMNFSIQSPLGYHGNGIGLNILSDEIGPTKNTDVMLNYAYTILTGTDLKFSFGISAGFQNLDIDYTKLNVENKADGYLSGTESQFSPNVGAGVYVHTYNWYVGLSVPKFLSTKHKNDDVAMTQVTQRSHFYLIGGYVFDINPYLKFKPAALLKVVSGAPIAVDVSGNFLINNKFTLGAAYRLNAGVSGLAGFQVTDGIQVGYGYDYDTNKLGNYNSGSHELFMRFDLFNKINKRMINPRFF</sequence>
<dbReference type="AlphaFoldDB" id="A0A9X2YVS6"/>
<feature type="chain" id="PRO_5040839523" evidence="1">
    <location>
        <begin position="21"/>
        <end position="306"/>
    </location>
</feature>
<feature type="signal peptide" evidence="1">
    <location>
        <begin position="1"/>
        <end position="20"/>
    </location>
</feature>
<dbReference type="Proteomes" id="UP001151079">
    <property type="component" value="Unassembled WGS sequence"/>
</dbReference>
<comment type="caution">
    <text evidence="2">The sequence shown here is derived from an EMBL/GenBank/DDBJ whole genome shotgun (WGS) entry which is preliminary data.</text>
</comment>
<proteinExistence type="predicted"/>
<protein>
    <submittedName>
        <fullName evidence="2">Type IX secretion system membrane protein PorP/SprF</fullName>
    </submittedName>
</protein>
<keyword evidence="3" id="KW-1185">Reference proteome</keyword>
<gene>
    <name evidence="2" type="ORF">OIU83_12850</name>
</gene>
<keyword evidence="1" id="KW-0732">Signal</keyword>
<evidence type="ECO:0000313" key="3">
    <source>
        <dbReference type="Proteomes" id="UP001151079"/>
    </source>
</evidence>
<accession>A0A9X2YVS6</accession>
<dbReference type="Pfam" id="PF11751">
    <property type="entry name" value="PorP_SprF"/>
    <property type="match status" value="1"/>
</dbReference>
<dbReference type="NCBIfam" id="TIGR03519">
    <property type="entry name" value="T9SS_PorP_fam"/>
    <property type="match status" value="1"/>
</dbReference>
<evidence type="ECO:0000313" key="2">
    <source>
        <dbReference type="EMBL" id="MCV9928549.1"/>
    </source>
</evidence>
<dbReference type="InterPro" id="IPR019861">
    <property type="entry name" value="PorP/SprF_Bacteroidetes"/>
</dbReference>
<dbReference type="EMBL" id="JAOZEW010000013">
    <property type="protein sequence ID" value="MCV9928549.1"/>
    <property type="molecule type" value="Genomic_DNA"/>
</dbReference>
<evidence type="ECO:0000256" key="1">
    <source>
        <dbReference type="SAM" id="SignalP"/>
    </source>
</evidence>
<reference evidence="2" key="1">
    <citation type="submission" date="2022-10" db="EMBL/GenBank/DDBJ databases">
        <title>Two novel species of Flavobacterium.</title>
        <authorList>
            <person name="Liu Q."/>
            <person name="Xin Y.-H."/>
        </authorList>
    </citation>
    <scope>NUCLEOTIDE SEQUENCE</scope>
    <source>
        <strain evidence="2">LS1R49</strain>
    </source>
</reference>
<dbReference type="RefSeq" id="WP_264206661.1">
    <property type="nucleotide sequence ID" value="NZ_JAOZEW010000013.1"/>
</dbReference>